<gene>
    <name evidence="2" type="primary">Acey_s0070.g487</name>
    <name evidence="2" type="ORF">Y032_0070g487</name>
</gene>
<name>A0A016TY95_9BILA</name>
<accession>A0A016TY95</accession>
<dbReference type="EMBL" id="JARK01001406">
    <property type="protein sequence ID" value="EYC07537.1"/>
    <property type="molecule type" value="Genomic_DNA"/>
</dbReference>
<keyword evidence="3" id="KW-1185">Reference proteome</keyword>
<evidence type="ECO:0000313" key="3">
    <source>
        <dbReference type="Proteomes" id="UP000024635"/>
    </source>
</evidence>
<organism evidence="2 3">
    <name type="scientific">Ancylostoma ceylanicum</name>
    <dbReference type="NCBI Taxonomy" id="53326"/>
    <lineage>
        <taxon>Eukaryota</taxon>
        <taxon>Metazoa</taxon>
        <taxon>Ecdysozoa</taxon>
        <taxon>Nematoda</taxon>
        <taxon>Chromadorea</taxon>
        <taxon>Rhabditida</taxon>
        <taxon>Rhabditina</taxon>
        <taxon>Rhabditomorpha</taxon>
        <taxon>Strongyloidea</taxon>
        <taxon>Ancylostomatidae</taxon>
        <taxon>Ancylostomatinae</taxon>
        <taxon>Ancylostoma</taxon>
    </lineage>
</organism>
<evidence type="ECO:0000313" key="2">
    <source>
        <dbReference type="EMBL" id="EYC07537.1"/>
    </source>
</evidence>
<proteinExistence type="predicted"/>
<evidence type="ECO:0000256" key="1">
    <source>
        <dbReference type="SAM" id="MobiDB-lite"/>
    </source>
</evidence>
<sequence length="110" mass="12783">MESRLTLALLAFYKVTRNPGKIKLKKKNKRKRNGSRLGKGWKDENEMERKSEYAALQHFAPMAVGGITERIPTMWKWIQVYLFTEPLLVFASPKKSYVFLGDSLSWFING</sequence>
<comment type="caution">
    <text evidence="2">The sequence shown here is derived from an EMBL/GenBank/DDBJ whole genome shotgun (WGS) entry which is preliminary data.</text>
</comment>
<reference evidence="3" key="1">
    <citation type="journal article" date="2015" name="Nat. Genet.">
        <title>The genome and transcriptome of the zoonotic hookworm Ancylostoma ceylanicum identify infection-specific gene families.</title>
        <authorList>
            <person name="Schwarz E.M."/>
            <person name="Hu Y."/>
            <person name="Antoshechkin I."/>
            <person name="Miller M.M."/>
            <person name="Sternberg P.W."/>
            <person name="Aroian R.V."/>
        </authorList>
    </citation>
    <scope>NUCLEOTIDE SEQUENCE</scope>
    <source>
        <strain evidence="3">HY135</strain>
    </source>
</reference>
<dbReference type="Proteomes" id="UP000024635">
    <property type="component" value="Unassembled WGS sequence"/>
</dbReference>
<feature type="compositionally biased region" description="Basic residues" evidence="1">
    <location>
        <begin position="23"/>
        <end position="34"/>
    </location>
</feature>
<dbReference type="AlphaFoldDB" id="A0A016TY95"/>
<feature type="region of interest" description="Disordered" evidence="1">
    <location>
        <begin position="23"/>
        <end position="45"/>
    </location>
</feature>
<protein>
    <submittedName>
        <fullName evidence="2">Uncharacterized protein</fullName>
    </submittedName>
</protein>